<dbReference type="Proteomes" id="UP001500459">
    <property type="component" value="Unassembled WGS sequence"/>
</dbReference>
<keyword evidence="1" id="KW-1133">Transmembrane helix</keyword>
<evidence type="ECO:0000256" key="1">
    <source>
        <dbReference type="SAM" id="Phobius"/>
    </source>
</evidence>
<keyword evidence="3" id="KW-1185">Reference proteome</keyword>
<name>A0ABP6UIE4_9FLAO</name>
<dbReference type="RefSeq" id="WP_344927212.1">
    <property type="nucleotide sequence ID" value="NZ_BAABCW010000007.1"/>
</dbReference>
<protein>
    <submittedName>
        <fullName evidence="2">Uncharacterized protein</fullName>
    </submittedName>
</protein>
<keyword evidence="1" id="KW-0472">Membrane</keyword>
<gene>
    <name evidence="2" type="ORF">GCM10022393_21190</name>
</gene>
<evidence type="ECO:0000313" key="2">
    <source>
        <dbReference type="EMBL" id="GAA3508966.1"/>
    </source>
</evidence>
<feature type="transmembrane region" description="Helical" evidence="1">
    <location>
        <begin position="61"/>
        <end position="78"/>
    </location>
</feature>
<evidence type="ECO:0000313" key="3">
    <source>
        <dbReference type="Proteomes" id="UP001500459"/>
    </source>
</evidence>
<sequence length="79" mass="9141">MAIAAMIASIRFNDRRNKREAFNGWGNSGKKSKGIKIEPVSEEVLVEIRNKIQRQNRITRIKIMLVIAISILIMTWLLF</sequence>
<proteinExistence type="predicted"/>
<organism evidence="2 3">
    <name type="scientific">Aquimarina addita</name>
    <dbReference type="NCBI Taxonomy" id="870485"/>
    <lineage>
        <taxon>Bacteria</taxon>
        <taxon>Pseudomonadati</taxon>
        <taxon>Bacteroidota</taxon>
        <taxon>Flavobacteriia</taxon>
        <taxon>Flavobacteriales</taxon>
        <taxon>Flavobacteriaceae</taxon>
        <taxon>Aquimarina</taxon>
    </lineage>
</organism>
<keyword evidence="1" id="KW-0812">Transmembrane</keyword>
<dbReference type="EMBL" id="BAABCW010000007">
    <property type="protein sequence ID" value="GAA3508966.1"/>
    <property type="molecule type" value="Genomic_DNA"/>
</dbReference>
<comment type="caution">
    <text evidence="2">The sequence shown here is derived from an EMBL/GenBank/DDBJ whole genome shotgun (WGS) entry which is preliminary data.</text>
</comment>
<accession>A0ABP6UIE4</accession>
<reference evidence="3" key="1">
    <citation type="journal article" date="2019" name="Int. J. Syst. Evol. Microbiol.">
        <title>The Global Catalogue of Microorganisms (GCM) 10K type strain sequencing project: providing services to taxonomists for standard genome sequencing and annotation.</title>
        <authorList>
            <consortium name="The Broad Institute Genomics Platform"/>
            <consortium name="The Broad Institute Genome Sequencing Center for Infectious Disease"/>
            <person name="Wu L."/>
            <person name="Ma J."/>
        </authorList>
    </citation>
    <scope>NUCLEOTIDE SEQUENCE [LARGE SCALE GENOMIC DNA]</scope>
    <source>
        <strain evidence="3">JCM 17106</strain>
    </source>
</reference>